<proteinExistence type="predicted"/>
<accession>A0A813JLW8</accession>
<dbReference type="EMBL" id="CAJNNW010025950">
    <property type="protein sequence ID" value="CAE8681390.1"/>
    <property type="molecule type" value="Genomic_DNA"/>
</dbReference>
<feature type="region of interest" description="Disordered" evidence="1">
    <location>
        <begin position="1"/>
        <end position="68"/>
    </location>
</feature>
<evidence type="ECO:0000313" key="3">
    <source>
        <dbReference type="Proteomes" id="UP000626109"/>
    </source>
</evidence>
<protein>
    <submittedName>
        <fullName evidence="2">Uncharacterized protein</fullName>
    </submittedName>
</protein>
<feature type="non-terminal residue" evidence="2">
    <location>
        <position position="68"/>
    </location>
</feature>
<dbReference type="Proteomes" id="UP000626109">
    <property type="component" value="Unassembled WGS sequence"/>
</dbReference>
<dbReference type="AlphaFoldDB" id="A0A813JLW8"/>
<name>A0A813JLW8_POLGL</name>
<evidence type="ECO:0000256" key="1">
    <source>
        <dbReference type="SAM" id="MobiDB-lite"/>
    </source>
</evidence>
<evidence type="ECO:0000313" key="2">
    <source>
        <dbReference type="EMBL" id="CAE8681390.1"/>
    </source>
</evidence>
<sequence>VEPPDLLPYPLVPDGNGSGYSSMVPGSLPSIPSMVPSSKPDFRTEGHPLGEPASVQNPSGNFRLPSQL</sequence>
<feature type="compositionally biased region" description="Pro residues" evidence="1">
    <location>
        <begin position="1"/>
        <end position="11"/>
    </location>
</feature>
<gene>
    <name evidence="2" type="ORF">PGLA2088_LOCUS22413</name>
</gene>
<organism evidence="2 3">
    <name type="scientific">Polarella glacialis</name>
    <name type="common">Dinoflagellate</name>
    <dbReference type="NCBI Taxonomy" id="89957"/>
    <lineage>
        <taxon>Eukaryota</taxon>
        <taxon>Sar</taxon>
        <taxon>Alveolata</taxon>
        <taxon>Dinophyceae</taxon>
        <taxon>Suessiales</taxon>
        <taxon>Suessiaceae</taxon>
        <taxon>Polarella</taxon>
    </lineage>
</organism>
<reference evidence="2" key="1">
    <citation type="submission" date="2021-02" db="EMBL/GenBank/DDBJ databases">
        <authorList>
            <person name="Dougan E. K."/>
            <person name="Rhodes N."/>
            <person name="Thang M."/>
            <person name="Chan C."/>
        </authorList>
    </citation>
    <scope>NUCLEOTIDE SEQUENCE</scope>
</reference>
<feature type="non-terminal residue" evidence="2">
    <location>
        <position position="1"/>
    </location>
</feature>
<feature type="compositionally biased region" description="Polar residues" evidence="1">
    <location>
        <begin position="54"/>
        <end position="68"/>
    </location>
</feature>
<comment type="caution">
    <text evidence="2">The sequence shown here is derived from an EMBL/GenBank/DDBJ whole genome shotgun (WGS) entry which is preliminary data.</text>
</comment>